<dbReference type="PANTHER" id="PTHR31225:SF221">
    <property type="entry name" value="(-)-GERMACRENE D SYNTHASE"/>
    <property type="match status" value="1"/>
</dbReference>
<dbReference type="GO" id="GO:0000287">
    <property type="term" value="F:magnesium ion binding"/>
    <property type="evidence" value="ECO:0007669"/>
    <property type="project" value="InterPro"/>
</dbReference>
<dbReference type="SUPFAM" id="SSF48576">
    <property type="entry name" value="Terpenoid synthases"/>
    <property type="match status" value="1"/>
</dbReference>
<dbReference type="InterPro" id="IPR005630">
    <property type="entry name" value="Terpene_synthase_metal-bd"/>
</dbReference>
<reference evidence="5" key="1">
    <citation type="submission" date="2023-05" db="EMBL/GenBank/DDBJ databases">
        <title>Nepenthes gracilis genome sequencing.</title>
        <authorList>
            <person name="Fukushima K."/>
        </authorList>
    </citation>
    <scope>NUCLEOTIDE SEQUENCE</scope>
    <source>
        <strain evidence="5">SING2019-196</strain>
    </source>
</reference>
<evidence type="ECO:0000313" key="5">
    <source>
        <dbReference type="EMBL" id="GMH24923.1"/>
    </source>
</evidence>
<name>A0AAD3T8Z8_NEPGR</name>
<dbReference type="EMBL" id="BSYO01000028">
    <property type="protein sequence ID" value="GMH24923.1"/>
    <property type="molecule type" value="Genomic_DNA"/>
</dbReference>
<dbReference type="InterPro" id="IPR008949">
    <property type="entry name" value="Isoprenoid_synthase_dom_sf"/>
</dbReference>
<dbReference type="GO" id="GO:0016114">
    <property type="term" value="P:terpenoid biosynthetic process"/>
    <property type="evidence" value="ECO:0007669"/>
    <property type="project" value="InterPro"/>
</dbReference>
<keyword evidence="2" id="KW-0479">Metal-binding</keyword>
<dbReference type="GO" id="GO:0010333">
    <property type="term" value="F:terpene synthase activity"/>
    <property type="evidence" value="ECO:0007669"/>
    <property type="project" value="InterPro"/>
</dbReference>
<evidence type="ECO:0000256" key="1">
    <source>
        <dbReference type="ARBA" id="ARBA00001946"/>
    </source>
</evidence>
<comment type="caution">
    <text evidence="5">The sequence shown here is derived from an EMBL/GenBank/DDBJ whole genome shotgun (WGS) entry which is preliminary data.</text>
</comment>
<dbReference type="Gene3D" id="1.10.600.10">
    <property type="entry name" value="Farnesyl Diphosphate Synthase"/>
    <property type="match status" value="1"/>
</dbReference>
<feature type="domain" description="Terpene synthase metal-binding" evidence="4">
    <location>
        <begin position="21"/>
        <end position="145"/>
    </location>
</feature>
<evidence type="ECO:0000256" key="2">
    <source>
        <dbReference type="ARBA" id="ARBA00022723"/>
    </source>
</evidence>
<dbReference type="Pfam" id="PF03936">
    <property type="entry name" value="Terpene_synth_C"/>
    <property type="match status" value="1"/>
</dbReference>
<accession>A0AAD3T8Z8</accession>
<keyword evidence="6" id="KW-1185">Reference proteome</keyword>
<dbReference type="Proteomes" id="UP001279734">
    <property type="component" value="Unassembled WGS sequence"/>
</dbReference>
<evidence type="ECO:0000259" key="4">
    <source>
        <dbReference type="Pfam" id="PF03936"/>
    </source>
</evidence>
<protein>
    <recommendedName>
        <fullName evidence="4">Terpene synthase metal-binding domain-containing protein</fullName>
    </recommendedName>
</protein>
<evidence type="ECO:0000313" key="6">
    <source>
        <dbReference type="Proteomes" id="UP001279734"/>
    </source>
</evidence>
<comment type="cofactor">
    <cofactor evidence="1">
        <name>Mg(2+)</name>
        <dbReference type="ChEBI" id="CHEBI:18420"/>
    </cofactor>
</comment>
<evidence type="ECO:0000256" key="3">
    <source>
        <dbReference type="ARBA" id="ARBA00023239"/>
    </source>
</evidence>
<gene>
    <name evidence="5" type="ORF">Nepgr_026766</name>
</gene>
<dbReference type="InterPro" id="IPR050148">
    <property type="entry name" value="Terpene_synthase-like"/>
</dbReference>
<sequence length="149" mass="17426">MQFIQGLLAVAYEHPFIFWLDPDYVDKLPEYMKLIFNNVLNFLSEVEQKTKEQPYIIFHIKKELKRLVRGFLDEAKWSYEEHEPTMEEYMKVAIITIGGIMYPVMFFTGMGGLATEEVFQWVASLPKTIEAAAVITRIMDDLAPSKVYF</sequence>
<organism evidence="5 6">
    <name type="scientific">Nepenthes gracilis</name>
    <name type="common">Slender pitcher plant</name>
    <dbReference type="NCBI Taxonomy" id="150966"/>
    <lineage>
        <taxon>Eukaryota</taxon>
        <taxon>Viridiplantae</taxon>
        <taxon>Streptophyta</taxon>
        <taxon>Embryophyta</taxon>
        <taxon>Tracheophyta</taxon>
        <taxon>Spermatophyta</taxon>
        <taxon>Magnoliopsida</taxon>
        <taxon>eudicotyledons</taxon>
        <taxon>Gunneridae</taxon>
        <taxon>Pentapetalae</taxon>
        <taxon>Caryophyllales</taxon>
        <taxon>Nepenthaceae</taxon>
        <taxon>Nepenthes</taxon>
    </lineage>
</organism>
<keyword evidence="3" id="KW-0456">Lyase</keyword>
<dbReference type="PANTHER" id="PTHR31225">
    <property type="entry name" value="OS04G0344100 PROTEIN-RELATED"/>
    <property type="match status" value="1"/>
</dbReference>
<proteinExistence type="predicted"/>
<dbReference type="AlphaFoldDB" id="A0AAD3T8Z8"/>